<sequence>MKKVLIITLLAACAGQLKAQTLQQSVWGNKSYWSPYMKPKANGGLLKLDSLKPILIQPTPNNNFKSNPEIVAIPMAYNMPIVKVSSDDRMPIVKTDEPGMHYDMLIKRLGTAKRDSTVKIVP</sequence>
<comment type="caution">
    <text evidence="2">The sequence shown here is derived from an EMBL/GenBank/DDBJ whole genome shotgun (WGS) entry which is preliminary data.</text>
</comment>
<dbReference type="EMBL" id="BAAAZC010000020">
    <property type="protein sequence ID" value="GAA3977229.1"/>
    <property type="molecule type" value="Genomic_DNA"/>
</dbReference>
<gene>
    <name evidence="2" type="ORF">GCM10022210_30040</name>
</gene>
<protein>
    <submittedName>
        <fullName evidence="2">Uncharacterized protein</fullName>
    </submittedName>
</protein>
<evidence type="ECO:0000313" key="2">
    <source>
        <dbReference type="EMBL" id="GAA3977229.1"/>
    </source>
</evidence>
<name>A0ABP7Q6U9_9SPHI</name>
<reference evidence="3" key="1">
    <citation type="journal article" date="2019" name="Int. J. Syst. Evol. Microbiol.">
        <title>The Global Catalogue of Microorganisms (GCM) 10K type strain sequencing project: providing services to taxonomists for standard genome sequencing and annotation.</title>
        <authorList>
            <consortium name="The Broad Institute Genomics Platform"/>
            <consortium name="The Broad Institute Genome Sequencing Center for Infectious Disease"/>
            <person name="Wu L."/>
            <person name="Ma J."/>
        </authorList>
    </citation>
    <scope>NUCLEOTIDE SEQUENCE [LARGE SCALE GENOMIC DNA]</scope>
    <source>
        <strain evidence="3">JCM 16601</strain>
    </source>
</reference>
<accession>A0ABP7Q6U9</accession>
<proteinExistence type="predicted"/>
<feature type="chain" id="PRO_5046890411" evidence="1">
    <location>
        <begin position="20"/>
        <end position="122"/>
    </location>
</feature>
<keyword evidence="3" id="KW-1185">Reference proteome</keyword>
<dbReference type="RefSeq" id="WP_259097425.1">
    <property type="nucleotide sequence ID" value="NZ_BAAAZC010000020.1"/>
</dbReference>
<organism evidence="2 3">
    <name type="scientific">Mucilaginibacter dorajii</name>
    <dbReference type="NCBI Taxonomy" id="692994"/>
    <lineage>
        <taxon>Bacteria</taxon>
        <taxon>Pseudomonadati</taxon>
        <taxon>Bacteroidota</taxon>
        <taxon>Sphingobacteriia</taxon>
        <taxon>Sphingobacteriales</taxon>
        <taxon>Sphingobacteriaceae</taxon>
        <taxon>Mucilaginibacter</taxon>
    </lineage>
</organism>
<keyword evidence="1" id="KW-0732">Signal</keyword>
<dbReference type="Proteomes" id="UP001500742">
    <property type="component" value="Unassembled WGS sequence"/>
</dbReference>
<evidence type="ECO:0000313" key="3">
    <source>
        <dbReference type="Proteomes" id="UP001500742"/>
    </source>
</evidence>
<feature type="signal peptide" evidence="1">
    <location>
        <begin position="1"/>
        <end position="19"/>
    </location>
</feature>
<evidence type="ECO:0000256" key="1">
    <source>
        <dbReference type="SAM" id="SignalP"/>
    </source>
</evidence>